<dbReference type="InterPro" id="IPR019787">
    <property type="entry name" value="Znf_PHD-finger"/>
</dbReference>
<evidence type="ECO:0000313" key="8">
    <source>
        <dbReference type="Proteomes" id="UP001160148"/>
    </source>
</evidence>
<reference evidence="7 8" key="1">
    <citation type="submission" date="2023-01" db="EMBL/GenBank/DDBJ databases">
        <authorList>
            <person name="Whitehead M."/>
        </authorList>
    </citation>
    <scope>NUCLEOTIDE SEQUENCE [LARGE SCALE GENOMIC DNA]</scope>
</reference>
<feature type="domain" description="PHD-type" evidence="6">
    <location>
        <begin position="1"/>
        <end position="51"/>
    </location>
</feature>
<sequence>MPCGTCRSSVSPSKKILCAVCSEYFHQKCISNSMKGNVDLLNWTCNICENDLLIKKNVTIRKHESSNISAKSSVEDFNLRTIKYDIVALMNKFDSVSATNVESEKSVSFCSAKLDDCCKKIDSLFSQMNLLVKKVNDLDAKYSNLEKEINLLKINLNKSEQQSLTNNVSISGIPITKNENVEEIIKATAKALNVDIRNEDIQSAYRSNVNKNNDSKIIVSFNSKTVKDVFLTKTKALQLKKQPLKSNQIHSSFPDRIIYINHELTPLFRKLFWLAKQFANIYGWKYIWSSPNGIYLRKNEGKAAMKLQSISDLLKLDEENKIRHLIDPGSNASTRK</sequence>
<organism evidence="7 8">
    <name type="scientific">Macrosiphum euphorbiae</name>
    <name type="common">potato aphid</name>
    <dbReference type="NCBI Taxonomy" id="13131"/>
    <lineage>
        <taxon>Eukaryota</taxon>
        <taxon>Metazoa</taxon>
        <taxon>Ecdysozoa</taxon>
        <taxon>Arthropoda</taxon>
        <taxon>Hexapoda</taxon>
        <taxon>Insecta</taxon>
        <taxon>Pterygota</taxon>
        <taxon>Neoptera</taxon>
        <taxon>Paraneoptera</taxon>
        <taxon>Hemiptera</taxon>
        <taxon>Sternorrhyncha</taxon>
        <taxon>Aphidomorpha</taxon>
        <taxon>Aphidoidea</taxon>
        <taxon>Aphididae</taxon>
        <taxon>Macrosiphini</taxon>
        <taxon>Macrosiphum</taxon>
    </lineage>
</organism>
<dbReference type="Gene3D" id="3.30.40.10">
    <property type="entry name" value="Zinc/RING finger domain, C3HC4 (zinc finger)"/>
    <property type="match status" value="1"/>
</dbReference>
<dbReference type="InterPro" id="IPR001965">
    <property type="entry name" value="Znf_PHD"/>
</dbReference>
<dbReference type="SMART" id="SM00249">
    <property type="entry name" value="PHD"/>
    <property type="match status" value="1"/>
</dbReference>
<dbReference type="InterPro" id="IPR019786">
    <property type="entry name" value="Zinc_finger_PHD-type_CS"/>
</dbReference>
<comment type="caution">
    <text evidence="7">The sequence shown here is derived from an EMBL/GenBank/DDBJ whole genome shotgun (WGS) entry which is preliminary data.</text>
</comment>
<feature type="coiled-coil region" evidence="5">
    <location>
        <begin position="128"/>
        <end position="162"/>
    </location>
</feature>
<dbReference type="PROSITE" id="PS01359">
    <property type="entry name" value="ZF_PHD_1"/>
    <property type="match status" value="1"/>
</dbReference>
<gene>
    <name evidence="7" type="ORF">MEUPH1_LOCUS25842</name>
</gene>
<evidence type="ECO:0000256" key="4">
    <source>
        <dbReference type="PROSITE-ProRule" id="PRU00146"/>
    </source>
</evidence>
<dbReference type="PROSITE" id="PS50016">
    <property type="entry name" value="ZF_PHD_2"/>
    <property type="match status" value="1"/>
</dbReference>
<evidence type="ECO:0000313" key="7">
    <source>
        <dbReference type="EMBL" id="CAI6371896.1"/>
    </source>
</evidence>
<dbReference type="SUPFAM" id="SSF57903">
    <property type="entry name" value="FYVE/PHD zinc finger"/>
    <property type="match status" value="1"/>
</dbReference>
<evidence type="ECO:0000256" key="5">
    <source>
        <dbReference type="SAM" id="Coils"/>
    </source>
</evidence>
<dbReference type="Pfam" id="PF25298">
    <property type="entry name" value="Baculo_FP_2nd"/>
    <property type="match status" value="1"/>
</dbReference>
<dbReference type="InterPro" id="IPR013083">
    <property type="entry name" value="Znf_RING/FYVE/PHD"/>
</dbReference>
<proteinExistence type="predicted"/>
<dbReference type="InterPro" id="IPR011011">
    <property type="entry name" value="Znf_FYVE_PHD"/>
</dbReference>
<keyword evidence="1" id="KW-0479">Metal-binding</keyword>
<dbReference type="AlphaFoldDB" id="A0AAV0XUQ6"/>
<keyword evidence="2 4" id="KW-0863">Zinc-finger</keyword>
<evidence type="ECO:0000256" key="2">
    <source>
        <dbReference type="ARBA" id="ARBA00022771"/>
    </source>
</evidence>
<evidence type="ECO:0000256" key="3">
    <source>
        <dbReference type="ARBA" id="ARBA00022833"/>
    </source>
</evidence>
<protein>
    <recommendedName>
        <fullName evidence="6">PHD-type domain-containing protein</fullName>
    </recommendedName>
</protein>
<dbReference type="EMBL" id="CARXXK010001016">
    <property type="protein sequence ID" value="CAI6371896.1"/>
    <property type="molecule type" value="Genomic_DNA"/>
</dbReference>
<evidence type="ECO:0000259" key="6">
    <source>
        <dbReference type="PROSITE" id="PS50016"/>
    </source>
</evidence>
<dbReference type="InterPro" id="IPR057251">
    <property type="entry name" value="FP_C"/>
</dbReference>
<dbReference type="GO" id="GO:0008270">
    <property type="term" value="F:zinc ion binding"/>
    <property type="evidence" value="ECO:0007669"/>
    <property type="project" value="UniProtKB-KW"/>
</dbReference>
<dbReference type="Proteomes" id="UP001160148">
    <property type="component" value="Unassembled WGS sequence"/>
</dbReference>
<accession>A0AAV0XUQ6</accession>
<name>A0AAV0XUQ6_9HEMI</name>
<dbReference type="CDD" id="cd15489">
    <property type="entry name" value="PHD_SF"/>
    <property type="match status" value="1"/>
</dbReference>
<keyword evidence="3" id="KW-0862">Zinc</keyword>
<dbReference type="Pfam" id="PF00628">
    <property type="entry name" value="PHD"/>
    <property type="match status" value="1"/>
</dbReference>
<keyword evidence="8" id="KW-1185">Reference proteome</keyword>
<evidence type="ECO:0000256" key="1">
    <source>
        <dbReference type="ARBA" id="ARBA00022723"/>
    </source>
</evidence>
<keyword evidence="5" id="KW-0175">Coiled coil</keyword>